<name>A0A7R8ZIT8_9CRUS</name>
<gene>
    <name evidence="1" type="ORF">CTOB1V02_LOCUS4008</name>
</gene>
<sequence>MLRSQCLSDLEAMVLLRFRCIFLVLSVAALVSIARAQEENPPNRCYSCTVSNPGPEDPCVENPAAVTTNTPVVNCDKTYCTLRRTELKDTEAVFQFWRGCESNPDILNGEIEDYQFKYYHQSCRATKEPCNIGDGLENIDGSNPNGPDGGGPMGNHLVEGMNFSTSIFQRNTRWILAPLFLISLWRFHLGPLGI</sequence>
<reference evidence="1" key="1">
    <citation type="submission" date="2020-11" db="EMBL/GenBank/DDBJ databases">
        <authorList>
            <person name="Tran Van P."/>
        </authorList>
    </citation>
    <scope>NUCLEOTIDE SEQUENCE</scope>
</reference>
<organism evidence="1">
    <name type="scientific">Cyprideis torosa</name>
    <dbReference type="NCBI Taxonomy" id="163714"/>
    <lineage>
        <taxon>Eukaryota</taxon>
        <taxon>Metazoa</taxon>
        <taxon>Ecdysozoa</taxon>
        <taxon>Arthropoda</taxon>
        <taxon>Crustacea</taxon>
        <taxon>Oligostraca</taxon>
        <taxon>Ostracoda</taxon>
        <taxon>Podocopa</taxon>
        <taxon>Podocopida</taxon>
        <taxon>Cytherocopina</taxon>
        <taxon>Cytheroidea</taxon>
        <taxon>Cytherideidae</taxon>
        <taxon>Cyprideis</taxon>
    </lineage>
</organism>
<dbReference type="OrthoDB" id="6331233at2759"/>
<dbReference type="AlphaFoldDB" id="A0A7R8ZIT8"/>
<protein>
    <submittedName>
        <fullName evidence="1">Uncharacterized protein</fullName>
    </submittedName>
</protein>
<dbReference type="EMBL" id="OB660738">
    <property type="protein sequence ID" value="CAD7226083.1"/>
    <property type="molecule type" value="Genomic_DNA"/>
</dbReference>
<evidence type="ECO:0000313" key="1">
    <source>
        <dbReference type="EMBL" id="CAD7226083.1"/>
    </source>
</evidence>
<proteinExistence type="predicted"/>
<accession>A0A7R8ZIT8</accession>